<feature type="region of interest" description="Disordered" evidence="2">
    <location>
        <begin position="303"/>
        <end position="334"/>
    </location>
</feature>
<gene>
    <name evidence="4" type="ORF">EGYM00163_LOCUS47681</name>
</gene>
<organism evidence="4">
    <name type="scientific">Eutreptiella gymnastica</name>
    <dbReference type="NCBI Taxonomy" id="73025"/>
    <lineage>
        <taxon>Eukaryota</taxon>
        <taxon>Discoba</taxon>
        <taxon>Euglenozoa</taxon>
        <taxon>Euglenida</taxon>
        <taxon>Spirocuta</taxon>
        <taxon>Euglenophyceae</taxon>
        <taxon>Eutreptiales</taxon>
        <taxon>Eutreptiaceae</taxon>
        <taxon>Eutreptiella</taxon>
    </lineage>
</organism>
<dbReference type="GO" id="GO:0008569">
    <property type="term" value="F:minus-end-directed microtubule motor activity"/>
    <property type="evidence" value="ECO:0007669"/>
    <property type="project" value="TreeGrafter"/>
</dbReference>
<dbReference type="InterPro" id="IPR011992">
    <property type="entry name" value="EF-hand-dom_pair"/>
</dbReference>
<dbReference type="GO" id="GO:0051959">
    <property type="term" value="F:dynein light intermediate chain binding"/>
    <property type="evidence" value="ECO:0007669"/>
    <property type="project" value="InterPro"/>
</dbReference>
<accession>A0A7S4LL10</accession>
<dbReference type="InterPro" id="IPR042222">
    <property type="entry name" value="Dynein_2_N"/>
</dbReference>
<dbReference type="Gene3D" id="1.20.140.100">
    <property type="entry name" value="Dynein heavy chain, N-terminal domain 2"/>
    <property type="match status" value="1"/>
</dbReference>
<dbReference type="GO" id="GO:0060294">
    <property type="term" value="P:cilium movement involved in cell motility"/>
    <property type="evidence" value="ECO:0007669"/>
    <property type="project" value="TreeGrafter"/>
</dbReference>
<evidence type="ECO:0000259" key="3">
    <source>
        <dbReference type="PROSITE" id="PS50222"/>
    </source>
</evidence>
<dbReference type="CDD" id="cd00051">
    <property type="entry name" value="EFh"/>
    <property type="match status" value="1"/>
</dbReference>
<dbReference type="PANTHER" id="PTHR10676">
    <property type="entry name" value="DYNEIN HEAVY CHAIN FAMILY PROTEIN"/>
    <property type="match status" value="1"/>
</dbReference>
<dbReference type="InterPro" id="IPR013602">
    <property type="entry name" value="Dynein_heavy_linker"/>
</dbReference>
<dbReference type="SUPFAM" id="SSF47473">
    <property type="entry name" value="EF-hand"/>
    <property type="match status" value="1"/>
</dbReference>
<feature type="compositionally biased region" description="Basic and acidic residues" evidence="2">
    <location>
        <begin position="611"/>
        <end position="620"/>
    </location>
</feature>
<keyword evidence="1" id="KW-0106">Calcium</keyword>
<evidence type="ECO:0000256" key="2">
    <source>
        <dbReference type="SAM" id="MobiDB-lite"/>
    </source>
</evidence>
<reference evidence="4" key="1">
    <citation type="submission" date="2021-01" db="EMBL/GenBank/DDBJ databases">
        <authorList>
            <person name="Corre E."/>
            <person name="Pelletier E."/>
            <person name="Niang G."/>
            <person name="Scheremetjew M."/>
            <person name="Finn R."/>
            <person name="Kale V."/>
            <person name="Holt S."/>
            <person name="Cochrane G."/>
            <person name="Meng A."/>
            <person name="Brown T."/>
            <person name="Cohen L."/>
        </authorList>
    </citation>
    <scope>NUCLEOTIDE SEQUENCE</scope>
    <source>
        <strain evidence="4">CCMP1594</strain>
    </source>
</reference>
<dbReference type="PROSITE" id="PS50222">
    <property type="entry name" value="EF_HAND_2"/>
    <property type="match status" value="1"/>
</dbReference>
<dbReference type="AlphaFoldDB" id="A0A7S4LL10"/>
<feature type="domain" description="EF-hand" evidence="3">
    <location>
        <begin position="1090"/>
        <end position="1125"/>
    </location>
</feature>
<protein>
    <recommendedName>
        <fullName evidence="3">EF-hand domain-containing protein</fullName>
    </recommendedName>
</protein>
<dbReference type="Gene3D" id="1.10.238.10">
    <property type="entry name" value="EF-hand"/>
    <property type="match status" value="1"/>
</dbReference>
<dbReference type="InterPro" id="IPR002048">
    <property type="entry name" value="EF_hand_dom"/>
</dbReference>
<dbReference type="Gene3D" id="1.20.58.1120">
    <property type="match status" value="1"/>
</dbReference>
<sequence>MERFVIRRNDHKDTVIQCAPPFTQTIEHLQPHYPQCADTVRCLMTTQSSFLNYAKIFASTTFCKQVSKCTELFRSVQQAWDDVLRLASKITAVRTFCGNADCVSALQYATSCCETLEMCLAQALQSAREAFNPLYFLLDAALIKLLSTSMNSSESLSALRPVLNFDSLVYEELDQWTCVSGVRGRDGTIFFLDEPVRSCDSTPRVLAEVYHQMGLTLRQSIAHAVKASHLLRDSEMNPRSSKHLLLAGHLLLHHPAQVAEVLLRLYFTKTVEDALAQGIALPEILKQEEMILKGFSDLISNARASGEPTSQSKRGFGMSDSIRPSDSLSERETEREQRVAERLMMIQMEHCELVKQLIHEDAVASGPEFWRKQLRFFWSEVRETVIVSLKGIDMEYGYVFHDWADGEPHQSVDQVACLQIFQSQRHPKLMSVVTDGPGGMASSIATMQEAAKVLGKHCLVLKLPPAMEGLSTHLMKALAGSFTTGIWLLMEGLADCTMAVRAMLRKVLEQYAVTIEGSIGGKDQLMHIDLADPVLCKTRDGPETVIQVEPTVLIACTRPSQELLPGASNSAPASPAAQALATSVVGAGPSSLPSTPLKIPLAGPTPPSEPSDPRRARFHDSMTGPPTPLRLGSSAQEAQWTTVVTSNTPAATSIIPATLASAGFSVPGARAGGKQVAAFVEFLLETCSEPLIRTVFLSSEFYRRVCAVAVYTHSGMSRKEGLKESLQEQEAVALALHCCMLPCLGNHLGHQALVKLNQLFPNVDFLWLYSVFLQGGKRGITMELHRRGLQLTQLPEVWTPQAMLDPRGKASSFAGIKALPVVTGTNGGRRGQPAPRDGYVTRLQAVVLAMETSVALHQTTSARDILTQPGKANREQRAPLATTQHLIIVGDRGAGKTTALHVLRAGLATAKQPSGALFEDKDLLARLEKNIAHLQMDARASVADIVGYVDPTTTDWHDGPLVTILRHAIQFTTPSPTQSGYSGTGGAPKPVHHYWVCIRGPPAPDLVDFFAELLSSKRQAVLPSGEVLSLLPQVHIVFEISNTELAQAPHVLFTLCLVLHIGDATLRTDQPKPSPSVKPLSSADVSGVLVTDEDIQREFQKFDVNGNGYISKDEFRALYKSWDHFGMDEAAIPALEQTLEECQMMGDQKLSYNEFAFLMLKMAQR</sequence>
<dbReference type="GO" id="GO:0097729">
    <property type="term" value="C:9+2 motile cilium"/>
    <property type="evidence" value="ECO:0007669"/>
    <property type="project" value="TreeGrafter"/>
</dbReference>
<dbReference type="GO" id="GO:0045505">
    <property type="term" value="F:dynein intermediate chain binding"/>
    <property type="evidence" value="ECO:0007669"/>
    <property type="project" value="InterPro"/>
</dbReference>
<dbReference type="SMART" id="SM00054">
    <property type="entry name" value="EFh"/>
    <property type="match status" value="1"/>
</dbReference>
<dbReference type="PROSITE" id="PS00018">
    <property type="entry name" value="EF_HAND_1"/>
    <property type="match status" value="1"/>
</dbReference>
<name>A0A7S4LL10_9EUGL</name>
<evidence type="ECO:0000256" key="1">
    <source>
        <dbReference type="ARBA" id="ARBA00022837"/>
    </source>
</evidence>
<feature type="compositionally biased region" description="Polar residues" evidence="2">
    <location>
        <begin position="303"/>
        <end position="313"/>
    </location>
</feature>
<dbReference type="InterPro" id="IPR026983">
    <property type="entry name" value="DHC"/>
</dbReference>
<dbReference type="InterPro" id="IPR018247">
    <property type="entry name" value="EF_Hand_1_Ca_BS"/>
</dbReference>
<proteinExistence type="predicted"/>
<dbReference type="Pfam" id="PF13499">
    <property type="entry name" value="EF-hand_7"/>
    <property type="match status" value="1"/>
</dbReference>
<dbReference type="Gene3D" id="3.40.50.300">
    <property type="entry name" value="P-loop containing nucleotide triphosphate hydrolases"/>
    <property type="match status" value="1"/>
</dbReference>
<feature type="region of interest" description="Disordered" evidence="2">
    <location>
        <begin position="591"/>
        <end position="632"/>
    </location>
</feature>
<dbReference type="Pfam" id="PF08393">
    <property type="entry name" value="DHC_N2"/>
    <property type="match status" value="1"/>
</dbReference>
<dbReference type="EMBL" id="HBJA01138491">
    <property type="protein sequence ID" value="CAE0836317.1"/>
    <property type="molecule type" value="Transcribed_RNA"/>
</dbReference>
<dbReference type="GO" id="GO:0005509">
    <property type="term" value="F:calcium ion binding"/>
    <property type="evidence" value="ECO:0007669"/>
    <property type="project" value="InterPro"/>
</dbReference>
<evidence type="ECO:0000313" key="4">
    <source>
        <dbReference type="EMBL" id="CAE0836317.1"/>
    </source>
</evidence>
<dbReference type="GO" id="GO:0030286">
    <property type="term" value="C:dynein complex"/>
    <property type="evidence" value="ECO:0007669"/>
    <property type="project" value="InterPro"/>
</dbReference>
<dbReference type="InterPro" id="IPR027417">
    <property type="entry name" value="P-loop_NTPase"/>
</dbReference>